<keyword evidence="1" id="KW-0812">Transmembrane</keyword>
<accession>A0A8S3WLW0</accession>
<keyword evidence="1" id="KW-0472">Membrane</keyword>
<dbReference type="Proteomes" id="UP000691718">
    <property type="component" value="Unassembled WGS sequence"/>
</dbReference>
<reference evidence="2" key="1">
    <citation type="submission" date="2021-04" db="EMBL/GenBank/DDBJ databases">
        <authorList>
            <person name="Tunstrom K."/>
        </authorList>
    </citation>
    <scope>NUCLEOTIDE SEQUENCE</scope>
</reference>
<comment type="caution">
    <text evidence="2">The sequence shown here is derived from an EMBL/GenBank/DDBJ whole genome shotgun (WGS) entry which is preliminary data.</text>
</comment>
<dbReference type="OrthoDB" id="10065625at2759"/>
<proteinExistence type="predicted"/>
<protein>
    <submittedName>
        <fullName evidence="2">(apollo) hypothetical protein</fullName>
    </submittedName>
</protein>
<keyword evidence="1" id="KW-1133">Transmembrane helix</keyword>
<organism evidence="2 3">
    <name type="scientific">Parnassius apollo</name>
    <name type="common">Apollo butterfly</name>
    <name type="synonym">Papilio apollo</name>
    <dbReference type="NCBI Taxonomy" id="110799"/>
    <lineage>
        <taxon>Eukaryota</taxon>
        <taxon>Metazoa</taxon>
        <taxon>Ecdysozoa</taxon>
        <taxon>Arthropoda</taxon>
        <taxon>Hexapoda</taxon>
        <taxon>Insecta</taxon>
        <taxon>Pterygota</taxon>
        <taxon>Neoptera</taxon>
        <taxon>Endopterygota</taxon>
        <taxon>Lepidoptera</taxon>
        <taxon>Glossata</taxon>
        <taxon>Ditrysia</taxon>
        <taxon>Papilionoidea</taxon>
        <taxon>Papilionidae</taxon>
        <taxon>Parnassiinae</taxon>
        <taxon>Parnassini</taxon>
        <taxon>Parnassius</taxon>
        <taxon>Parnassius</taxon>
    </lineage>
</organism>
<sequence length="286" mass="31437">MELFIPLSVVPIGGRNQPWFSHSCKIPLRYNKSAIRPGLAHRSLGMQIPALLKRSIILPPGPSSVIVKAKLEQISRIGEKLIRFPSGTRAFWSLAKPVQGNFRQPSLPSLHGEDDSLAHAAKEKADVLGSLFASNSTIDDGGSTPPIIPRCEYFMQDVLFTQRSVRRALLSLDKLSGPDGVPHILLKTCAPELTPVLTRLFRYSNSLGVVQKSWKTESCLQLLSTRSLKMVTTLLRPNMGLSPSPPCYRKQWNPLLIASSCGTLRITSLLVTASTVSFAVAWLVIF</sequence>
<evidence type="ECO:0000313" key="2">
    <source>
        <dbReference type="EMBL" id="CAG4965933.1"/>
    </source>
</evidence>
<feature type="transmembrane region" description="Helical" evidence="1">
    <location>
        <begin position="266"/>
        <end position="285"/>
    </location>
</feature>
<name>A0A8S3WLW0_PARAO</name>
<keyword evidence="3" id="KW-1185">Reference proteome</keyword>
<dbReference type="AlphaFoldDB" id="A0A8S3WLW0"/>
<evidence type="ECO:0000256" key="1">
    <source>
        <dbReference type="SAM" id="Phobius"/>
    </source>
</evidence>
<dbReference type="EMBL" id="CAJQZP010000527">
    <property type="protein sequence ID" value="CAG4965933.1"/>
    <property type="molecule type" value="Genomic_DNA"/>
</dbReference>
<evidence type="ECO:0000313" key="3">
    <source>
        <dbReference type="Proteomes" id="UP000691718"/>
    </source>
</evidence>
<gene>
    <name evidence="2" type="ORF">PAPOLLO_LOCUS7495</name>
</gene>